<dbReference type="CDD" id="cd01650">
    <property type="entry name" value="RT_nLTR_like"/>
    <property type="match status" value="1"/>
</dbReference>
<dbReference type="InterPro" id="IPR043502">
    <property type="entry name" value="DNA/RNA_pol_sf"/>
</dbReference>
<comment type="caution">
    <text evidence="2">The sequence shown here is derived from an EMBL/GenBank/DDBJ whole genome shotgun (WGS) entry which is preliminary data.</text>
</comment>
<dbReference type="SUPFAM" id="SSF56672">
    <property type="entry name" value="DNA/RNA polymerases"/>
    <property type="match status" value="1"/>
</dbReference>
<feature type="domain" description="Reverse transcriptase" evidence="1">
    <location>
        <begin position="1"/>
        <end position="185"/>
    </location>
</feature>
<evidence type="ECO:0000313" key="2">
    <source>
        <dbReference type="EMBL" id="CAL4059488.1"/>
    </source>
</evidence>
<dbReference type="Pfam" id="PF00078">
    <property type="entry name" value="RVT_1"/>
    <property type="match status" value="1"/>
</dbReference>
<dbReference type="PROSITE" id="PS50878">
    <property type="entry name" value="RT_POL"/>
    <property type="match status" value="1"/>
</dbReference>
<sequence>KPEQYRPVSLTSHLMKIFERVIKRTLMIHLAEQNLLNQGQHGFVPGRSTQTQLLQHYCDVYETLAEGVRMDTVYLDFAKAFDKVNHNILLQKLAKHNIKGKIGIWIQEFLNNRKYRVVANGEMSDIQDVLSGVPQGTVLAAVLFIIMIADIDEKVRNSIVRSFADDTRISKKIKSDDDKVITEKN</sequence>
<evidence type="ECO:0000259" key="1">
    <source>
        <dbReference type="PROSITE" id="PS50878"/>
    </source>
</evidence>
<dbReference type="PANTHER" id="PTHR33332">
    <property type="entry name" value="REVERSE TRANSCRIPTASE DOMAIN-CONTAINING PROTEIN"/>
    <property type="match status" value="1"/>
</dbReference>
<name>A0AAV2PKT5_MEGNR</name>
<evidence type="ECO:0000313" key="3">
    <source>
        <dbReference type="Proteomes" id="UP001497623"/>
    </source>
</evidence>
<organism evidence="2 3">
    <name type="scientific">Meganyctiphanes norvegica</name>
    <name type="common">Northern krill</name>
    <name type="synonym">Thysanopoda norvegica</name>
    <dbReference type="NCBI Taxonomy" id="48144"/>
    <lineage>
        <taxon>Eukaryota</taxon>
        <taxon>Metazoa</taxon>
        <taxon>Ecdysozoa</taxon>
        <taxon>Arthropoda</taxon>
        <taxon>Crustacea</taxon>
        <taxon>Multicrustacea</taxon>
        <taxon>Malacostraca</taxon>
        <taxon>Eumalacostraca</taxon>
        <taxon>Eucarida</taxon>
        <taxon>Euphausiacea</taxon>
        <taxon>Euphausiidae</taxon>
        <taxon>Meganyctiphanes</taxon>
    </lineage>
</organism>
<accession>A0AAV2PKT5</accession>
<dbReference type="Proteomes" id="UP001497623">
    <property type="component" value="Unassembled WGS sequence"/>
</dbReference>
<protein>
    <recommendedName>
        <fullName evidence="1">Reverse transcriptase domain-containing protein</fullName>
    </recommendedName>
</protein>
<dbReference type="EMBL" id="CAXKWB010000140">
    <property type="protein sequence ID" value="CAL4059488.1"/>
    <property type="molecule type" value="Genomic_DNA"/>
</dbReference>
<proteinExistence type="predicted"/>
<feature type="non-terminal residue" evidence="2">
    <location>
        <position position="1"/>
    </location>
</feature>
<keyword evidence="3" id="KW-1185">Reference proteome</keyword>
<reference evidence="2 3" key="1">
    <citation type="submission" date="2024-05" db="EMBL/GenBank/DDBJ databases">
        <authorList>
            <person name="Wallberg A."/>
        </authorList>
    </citation>
    <scope>NUCLEOTIDE SEQUENCE [LARGE SCALE GENOMIC DNA]</scope>
</reference>
<feature type="non-terminal residue" evidence="2">
    <location>
        <position position="185"/>
    </location>
</feature>
<dbReference type="AlphaFoldDB" id="A0AAV2PKT5"/>
<dbReference type="InterPro" id="IPR000477">
    <property type="entry name" value="RT_dom"/>
</dbReference>
<gene>
    <name evidence="2" type="ORF">MNOR_LOCUS610</name>
</gene>
<dbReference type="GO" id="GO:0071897">
    <property type="term" value="P:DNA biosynthetic process"/>
    <property type="evidence" value="ECO:0007669"/>
    <property type="project" value="UniProtKB-ARBA"/>
</dbReference>